<keyword evidence="4" id="KW-1185">Reference proteome</keyword>
<gene>
    <name evidence="3" type="ORF">CCACVL1_22552</name>
</gene>
<keyword evidence="3" id="KW-0808">Transferase</keyword>
<dbReference type="STRING" id="210143.A0A1R3GY15"/>
<dbReference type="GO" id="GO:0003964">
    <property type="term" value="F:RNA-directed DNA polymerase activity"/>
    <property type="evidence" value="ECO:0007669"/>
    <property type="project" value="UniProtKB-KW"/>
</dbReference>
<comment type="caution">
    <text evidence="3">The sequence shown here is derived from an EMBL/GenBank/DDBJ whole genome shotgun (WGS) entry which is preliminary data.</text>
</comment>
<proteinExistence type="predicted"/>
<dbReference type="SUPFAM" id="SSF56672">
    <property type="entry name" value="DNA/RNA polymerases"/>
    <property type="match status" value="1"/>
</dbReference>
<reference evidence="3 4" key="1">
    <citation type="submission" date="2013-09" db="EMBL/GenBank/DDBJ databases">
        <title>Corchorus capsularis genome sequencing.</title>
        <authorList>
            <person name="Alam M."/>
            <person name="Haque M.S."/>
            <person name="Islam M.S."/>
            <person name="Emdad E.M."/>
            <person name="Islam M.M."/>
            <person name="Ahmed B."/>
            <person name="Halim A."/>
            <person name="Hossen Q.M.M."/>
            <person name="Hossain M.Z."/>
            <person name="Ahmed R."/>
            <person name="Khan M.M."/>
            <person name="Islam R."/>
            <person name="Rashid M.M."/>
            <person name="Khan S.A."/>
            <person name="Rahman M.S."/>
            <person name="Alam M."/>
        </authorList>
    </citation>
    <scope>NUCLEOTIDE SEQUENCE [LARGE SCALE GENOMIC DNA]</scope>
    <source>
        <strain evidence="4">cv. CVL-1</strain>
        <tissue evidence="3">Whole seedling</tissue>
    </source>
</reference>
<keyword evidence="3" id="KW-0548">Nucleotidyltransferase</keyword>
<keyword evidence="3" id="KW-0695">RNA-directed DNA polymerase</keyword>
<feature type="compositionally biased region" description="Polar residues" evidence="1">
    <location>
        <begin position="283"/>
        <end position="301"/>
    </location>
</feature>
<dbReference type="Gramene" id="OMO62973">
    <property type="protein sequence ID" value="OMO62973"/>
    <property type="gene ID" value="CCACVL1_22552"/>
</dbReference>
<dbReference type="AlphaFoldDB" id="A0A1R3GY15"/>
<evidence type="ECO:0000313" key="4">
    <source>
        <dbReference type="Proteomes" id="UP000188268"/>
    </source>
</evidence>
<dbReference type="PANTHER" id="PTHR11439">
    <property type="entry name" value="GAG-POL-RELATED RETROTRANSPOSON"/>
    <property type="match status" value="1"/>
</dbReference>
<protein>
    <submittedName>
        <fullName evidence="3">Reverse transcriptase, RNA-dependent DNA polymerase</fullName>
    </submittedName>
</protein>
<name>A0A1R3GY15_COCAP</name>
<dbReference type="Proteomes" id="UP000188268">
    <property type="component" value="Unassembled WGS sequence"/>
</dbReference>
<dbReference type="InterPro" id="IPR043502">
    <property type="entry name" value="DNA/RNA_pol_sf"/>
</dbReference>
<feature type="domain" description="Reverse transcriptase Ty1/copia-type" evidence="2">
    <location>
        <begin position="348"/>
        <end position="484"/>
    </location>
</feature>
<feature type="region of interest" description="Disordered" evidence="1">
    <location>
        <begin position="237"/>
        <end position="301"/>
    </location>
</feature>
<dbReference type="EMBL" id="AWWV01013072">
    <property type="protein sequence ID" value="OMO62973.1"/>
    <property type="molecule type" value="Genomic_DNA"/>
</dbReference>
<dbReference type="OrthoDB" id="1749346at2759"/>
<organism evidence="3 4">
    <name type="scientific">Corchorus capsularis</name>
    <name type="common">Jute</name>
    <dbReference type="NCBI Taxonomy" id="210143"/>
    <lineage>
        <taxon>Eukaryota</taxon>
        <taxon>Viridiplantae</taxon>
        <taxon>Streptophyta</taxon>
        <taxon>Embryophyta</taxon>
        <taxon>Tracheophyta</taxon>
        <taxon>Spermatophyta</taxon>
        <taxon>Magnoliopsida</taxon>
        <taxon>eudicotyledons</taxon>
        <taxon>Gunneridae</taxon>
        <taxon>Pentapetalae</taxon>
        <taxon>rosids</taxon>
        <taxon>malvids</taxon>
        <taxon>Malvales</taxon>
        <taxon>Malvaceae</taxon>
        <taxon>Grewioideae</taxon>
        <taxon>Apeibeae</taxon>
        <taxon>Corchorus</taxon>
    </lineage>
</organism>
<feature type="compositionally biased region" description="Low complexity" evidence="1">
    <location>
        <begin position="237"/>
        <end position="246"/>
    </location>
</feature>
<evidence type="ECO:0000256" key="1">
    <source>
        <dbReference type="SAM" id="MobiDB-lite"/>
    </source>
</evidence>
<dbReference type="PANTHER" id="PTHR11439:SF517">
    <property type="entry name" value="CYSTEINE-RICH RLK (RECEPTOR-LIKE PROTEIN KINASE) 8"/>
    <property type="match status" value="1"/>
</dbReference>
<dbReference type="InterPro" id="IPR013103">
    <property type="entry name" value="RVT_2"/>
</dbReference>
<sequence>MYASKSRSRMMSLKDKLAQPRGSRSVSEYFQSIRTIADDLALIHSPVSEDDLVIYALNGIVQEYKEIAAGIRARKPGHSAKWCRKIKHEKAPMTANHVTAKPSSHTPVKNTPWIADTGASHHVTAKLENMDLNTLYDGTDELYVRDGTERKHRSIVETGFTILHNASMPLKFWPYAFQAAVYLHKLLPKSRPCVFLGFLFASCSNPTASQPPASQTSVFTDVPVTQTIIPQQPFSIHSSSAAANSSTPPPVASSMDNPALPTNEVTNSLPHSIHSSSHIQPAYSVSQPTRTHPMRTRSQNQIYKPKKMFTATKYPIELTEEPTCASKAVKIPHWKEAMYEELEAPHRNKTWELVPPPSDRNVIGCKWVVRVKKNSDGSISRYKARLVAKGFTQKVGLDYDETFSPIIKPVTVRMVLCITVSNGWPLHQMDVNNAFLQGELKEEVFMKQPPVFVDRARPNYVCKLQKALYGVKQALRACDEFLKKFSAALSSKFSLKDLGHLNYFLGVEVETRNNDVFLSQRNFRQILGSLQYLSLTRPDISFVVNKLSQLMHKPTEKHLQALKRVLRNLKGTLQHGFFIQKLANLMLTAYSDSDWAGNPDDKRSTSAYVIYFGNTPIS</sequence>
<evidence type="ECO:0000259" key="2">
    <source>
        <dbReference type="Pfam" id="PF07727"/>
    </source>
</evidence>
<evidence type="ECO:0000313" key="3">
    <source>
        <dbReference type="EMBL" id="OMO62973.1"/>
    </source>
</evidence>
<accession>A0A1R3GY15</accession>
<dbReference type="Pfam" id="PF07727">
    <property type="entry name" value="RVT_2"/>
    <property type="match status" value="1"/>
</dbReference>